<name>D1BHE6_SANKS</name>
<reference evidence="1 2" key="1">
    <citation type="journal article" date="2009" name="Stand. Genomic Sci.">
        <title>Complete genome sequence of Sanguibacter keddieii type strain (ST-74).</title>
        <authorList>
            <person name="Ivanova N."/>
            <person name="Sikorski J."/>
            <person name="Sims D."/>
            <person name="Brettin T."/>
            <person name="Detter J.C."/>
            <person name="Han C."/>
            <person name="Lapidus A."/>
            <person name="Copeland A."/>
            <person name="Glavina Del Rio T."/>
            <person name="Nolan M."/>
            <person name="Chen F."/>
            <person name="Lucas S."/>
            <person name="Tice H."/>
            <person name="Cheng J.F."/>
            <person name="Bruce D."/>
            <person name="Goodwin L."/>
            <person name="Pitluck S."/>
            <person name="Pati A."/>
            <person name="Mavromatis K."/>
            <person name="Chen A."/>
            <person name="Palaniappan K."/>
            <person name="D'haeseleer P."/>
            <person name="Chain P."/>
            <person name="Bristow J."/>
            <person name="Eisen J.A."/>
            <person name="Markowitz V."/>
            <person name="Hugenholtz P."/>
            <person name="Goker M."/>
            <person name="Pukall R."/>
            <person name="Klenk H.P."/>
            <person name="Kyrpides N.C."/>
        </authorList>
    </citation>
    <scope>NUCLEOTIDE SEQUENCE [LARGE SCALE GENOMIC DNA]</scope>
    <source>
        <strain evidence="2">ATCC 51767 / DSM 10542 / NCFB 3025 / ST-74</strain>
    </source>
</reference>
<sequence length="105" mass="11039">MVVSCAGGDSVQSVGIGSYQVSDDGLRLTVEVSVGAEDAFTAVHVDQDPSQVQVEIEVEFLVAGGYQPAIGYARLIDVDLDEPLGDRTVISTRSGEPVQRVEADS</sequence>
<accession>D1BHE6</accession>
<dbReference type="EMBL" id="CP001819">
    <property type="protein sequence ID" value="ACZ21866.1"/>
    <property type="molecule type" value="Genomic_DNA"/>
</dbReference>
<evidence type="ECO:0000313" key="1">
    <source>
        <dbReference type="EMBL" id="ACZ21866.1"/>
    </source>
</evidence>
<evidence type="ECO:0000313" key="2">
    <source>
        <dbReference type="Proteomes" id="UP000000322"/>
    </source>
</evidence>
<gene>
    <name evidence="1" type="ordered locus">Sked_19410</name>
</gene>
<proteinExistence type="predicted"/>
<dbReference type="KEGG" id="ske:Sked_19410"/>
<dbReference type="AlphaFoldDB" id="D1BHE6"/>
<dbReference type="HOGENOM" id="CLU_2234694_0_0_11"/>
<keyword evidence="2" id="KW-1185">Reference proteome</keyword>
<protein>
    <submittedName>
        <fullName evidence="1">Uncharacterized protein</fullName>
    </submittedName>
</protein>
<dbReference type="Proteomes" id="UP000000322">
    <property type="component" value="Chromosome"/>
</dbReference>
<organism evidence="1 2">
    <name type="scientific">Sanguibacter keddieii (strain ATCC 51767 / DSM 10542 / NCFB 3025 / ST-74)</name>
    <dbReference type="NCBI Taxonomy" id="446469"/>
    <lineage>
        <taxon>Bacteria</taxon>
        <taxon>Bacillati</taxon>
        <taxon>Actinomycetota</taxon>
        <taxon>Actinomycetes</taxon>
        <taxon>Micrococcales</taxon>
        <taxon>Sanguibacteraceae</taxon>
        <taxon>Sanguibacter</taxon>
    </lineage>
</organism>